<gene>
    <name evidence="1" type="ORF">SAMN05421881_102027</name>
</gene>
<reference evidence="1 2" key="1">
    <citation type="submission" date="2016-10" db="EMBL/GenBank/DDBJ databases">
        <authorList>
            <person name="de Groot N.N."/>
        </authorList>
    </citation>
    <scope>NUCLEOTIDE SEQUENCE [LARGE SCALE GENOMIC DNA]</scope>
    <source>
        <strain evidence="1 2">Nm1</strain>
    </source>
</reference>
<dbReference type="GO" id="GO:0004089">
    <property type="term" value="F:carbonate dehydratase activity"/>
    <property type="evidence" value="ECO:0007669"/>
    <property type="project" value="InterPro"/>
</dbReference>
<dbReference type="OrthoDB" id="288525at2"/>
<dbReference type="RefSeq" id="WP_090413528.1">
    <property type="nucleotide sequence ID" value="NZ_FNOY01000020.1"/>
</dbReference>
<organism evidence="1 2">
    <name type="scientific">Nitrosomonas halophila</name>
    <dbReference type="NCBI Taxonomy" id="44576"/>
    <lineage>
        <taxon>Bacteria</taxon>
        <taxon>Pseudomonadati</taxon>
        <taxon>Pseudomonadota</taxon>
        <taxon>Betaproteobacteria</taxon>
        <taxon>Nitrosomonadales</taxon>
        <taxon>Nitrosomonadaceae</taxon>
        <taxon>Nitrosomonas</taxon>
    </lineage>
</organism>
<dbReference type="AlphaFoldDB" id="A0A1H3HJK0"/>
<protein>
    <recommendedName>
        <fullName evidence="3">Carbonic anhydrase</fullName>
    </recommendedName>
</protein>
<dbReference type="GO" id="GO:0008270">
    <property type="term" value="F:zinc ion binding"/>
    <property type="evidence" value="ECO:0007669"/>
    <property type="project" value="InterPro"/>
</dbReference>
<dbReference type="SUPFAM" id="SSF53056">
    <property type="entry name" value="beta-carbonic anhydrase, cab"/>
    <property type="match status" value="1"/>
</dbReference>
<dbReference type="Proteomes" id="UP000198640">
    <property type="component" value="Unassembled WGS sequence"/>
</dbReference>
<dbReference type="InterPro" id="IPR046871">
    <property type="entry name" value="Pro_CA_2"/>
</dbReference>
<evidence type="ECO:0000313" key="2">
    <source>
        <dbReference type="Proteomes" id="UP000198640"/>
    </source>
</evidence>
<proteinExistence type="predicted"/>
<evidence type="ECO:0008006" key="3">
    <source>
        <dbReference type="Google" id="ProtNLM"/>
    </source>
</evidence>
<dbReference type="Pfam" id="PF20393">
    <property type="entry name" value="Pro_CA_2"/>
    <property type="match status" value="1"/>
</dbReference>
<accession>A0A1H3HJK0</accession>
<evidence type="ECO:0000313" key="1">
    <source>
        <dbReference type="EMBL" id="SDY15612.1"/>
    </source>
</evidence>
<dbReference type="InterPro" id="IPR036874">
    <property type="entry name" value="Carbonic_anhydrase_sf"/>
</dbReference>
<dbReference type="Gene3D" id="3.40.1050.10">
    <property type="entry name" value="Carbonic anhydrase"/>
    <property type="match status" value="1"/>
</dbReference>
<dbReference type="STRING" id="44576.SAMN05421881_102027"/>
<sequence length="203" mass="23074">MKKHHCAHRNENLTPSGKQRRKLLHLATLGAGVSLFTVPTGVRQAHASGKAKTLLLSCMDYRLMDEIERYMLRKGLYHNYDHIVLAGASLGAITEKYPAWTRTFWDHLDLSVTLHDIHTVIVMDHRDCGAYKMLLGEDYSSDVEKETAVHTTNLMHLKKMINEKYPQIEVETLLMDLKGEVEVILDTSIGQEATQPDEIESAY</sequence>
<keyword evidence="2" id="KW-1185">Reference proteome</keyword>
<name>A0A1H3HJK0_9PROT</name>
<dbReference type="EMBL" id="FNOY01000020">
    <property type="protein sequence ID" value="SDY15612.1"/>
    <property type="molecule type" value="Genomic_DNA"/>
</dbReference>